<dbReference type="CDD" id="cd10540">
    <property type="entry name" value="SET_SpSet7-like"/>
    <property type="match status" value="1"/>
</dbReference>
<dbReference type="Pfam" id="PF00856">
    <property type="entry name" value="SET"/>
    <property type="match status" value="1"/>
</dbReference>
<dbReference type="PANTHER" id="PTHR47332">
    <property type="entry name" value="SET DOMAIN-CONTAINING PROTEIN 5"/>
    <property type="match status" value="1"/>
</dbReference>
<dbReference type="PANTHER" id="PTHR47332:SF4">
    <property type="entry name" value="SET DOMAIN-CONTAINING PROTEIN 5"/>
    <property type="match status" value="1"/>
</dbReference>
<proteinExistence type="predicted"/>
<dbReference type="InterPro" id="IPR046341">
    <property type="entry name" value="SET_dom_sf"/>
</dbReference>
<feature type="domain" description="SET" evidence="1">
    <location>
        <begin position="1"/>
        <end position="110"/>
    </location>
</feature>
<dbReference type="KEGG" id="mbw:MSBRW_2127"/>
<dbReference type="PROSITE" id="PS50280">
    <property type="entry name" value="SET"/>
    <property type="match status" value="1"/>
</dbReference>
<dbReference type="SMART" id="SM00317">
    <property type="entry name" value="SET"/>
    <property type="match status" value="1"/>
</dbReference>
<organism evidence="2 3">
    <name type="scientific">Methanosarcina barkeri str. Wiesmoor</name>
    <dbReference type="NCBI Taxonomy" id="1434109"/>
    <lineage>
        <taxon>Archaea</taxon>
        <taxon>Methanobacteriati</taxon>
        <taxon>Methanobacteriota</taxon>
        <taxon>Stenosarchaea group</taxon>
        <taxon>Methanomicrobia</taxon>
        <taxon>Methanosarcinales</taxon>
        <taxon>Methanosarcinaceae</taxon>
        <taxon>Methanosarcina</taxon>
    </lineage>
</organism>
<dbReference type="EMBL" id="CP009526">
    <property type="protein sequence ID" value="AKB51380.1"/>
    <property type="molecule type" value="Genomic_DNA"/>
</dbReference>
<reference evidence="2 3" key="1">
    <citation type="submission" date="2014-07" db="EMBL/GenBank/DDBJ databases">
        <title>Methanogenic archaea and the global carbon cycle.</title>
        <authorList>
            <person name="Henriksen J.R."/>
            <person name="Luke J."/>
            <person name="Reinhart S."/>
            <person name="Benedict M.N."/>
            <person name="Youngblut N.D."/>
            <person name="Metcalf M.E."/>
            <person name="Whitaker R.J."/>
            <person name="Metcalf W.W."/>
        </authorList>
    </citation>
    <scope>NUCLEOTIDE SEQUENCE [LARGE SCALE GENOMIC DNA]</scope>
    <source>
        <strain evidence="2 3">Wiesmoor</strain>
    </source>
</reference>
<dbReference type="HOGENOM" id="CLU_1700269_0_0_2"/>
<protein>
    <recommendedName>
        <fullName evidence="1">SET domain-containing protein</fullName>
    </recommendedName>
</protein>
<dbReference type="AlphaFoldDB" id="A0A0E3QMV5"/>
<accession>A0A0E3QMV5</accession>
<dbReference type="Gene3D" id="2.170.270.10">
    <property type="entry name" value="SET domain"/>
    <property type="match status" value="1"/>
</dbReference>
<dbReference type="RefSeq" id="WP_011307551.1">
    <property type="nucleotide sequence ID" value="NZ_CP009526.1"/>
</dbReference>
<dbReference type="InterPro" id="IPR053185">
    <property type="entry name" value="SET_domain_protein"/>
</dbReference>
<dbReference type="GeneID" id="31597808"/>
<sequence>MSISVKDSPGKGRGMFAQRNFKRGEVIETCPVIVLPTEEIDSLELTQLYNYYCAWDSNSKDAAIALGCGSLYNHSYNPNARYCKDFENSLLKYVCIRDIQEDEEITINYNCDPKTPPQNNRCTFPIGHFDFHYQGLQSKLQEIISCIGYFAAGTKTKPRSGLILQVRKILKFAEKGNY</sequence>
<dbReference type="SUPFAM" id="SSF82199">
    <property type="entry name" value="SET domain"/>
    <property type="match status" value="1"/>
</dbReference>
<dbReference type="Proteomes" id="UP000033038">
    <property type="component" value="Chromosome"/>
</dbReference>
<evidence type="ECO:0000313" key="2">
    <source>
        <dbReference type="EMBL" id="AKB51380.1"/>
    </source>
</evidence>
<evidence type="ECO:0000313" key="3">
    <source>
        <dbReference type="Proteomes" id="UP000033038"/>
    </source>
</evidence>
<dbReference type="InterPro" id="IPR001214">
    <property type="entry name" value="SET_dom"/>
</dbReference>
<gene>
    <name evidence="2" type="ORF">MSBRW_2127</name>
</gene>
<name>A0A0E3QMV5_METBA</name>
<evidence type="ECO:0000259" key="1">
    <source>
        <dbReference type="PROSITE" id="PS50280"/>
    </source>
</evidence>
<dbReference type="PATRIC" id="fig|1434109.4.peg.2738"/>